<organism evidence="2">
    <name type="scientific">invertebrate metagenome</name>
    <dbReference type="NCBI Taxonomy" id="1711999"/>
    <lineage>
        <taxon>unclassified sequences</taxon>
        <taxon>metagenomes</taxon>
        <taxon>organismal metagenomes</taxon>
    </lineage>
</organism>
<protein>
    <recommendedName>
        <fullName evidence="1">Autotransporter domain-containing protein</fullName>
    </recommendedName>
</protein>
<dbReference type="InterPro" id="IPR036709">
    <property type="entry name" value="Autotransporte_beta_dom_sf"/>
</dbReference>
<accession>A0A2H9T5G3</accession>
<gene>
    <name evidence="2" type="ORF">CI610_02603</name>
</gene>
<proteinExistence type="predicted"/>
<evidence type="ECO:0000313" key="2">
    <source>
        <dbReference type="EMBL" id="PJE78458.1"/>
    </source>
</evidence>
<name>A0A2H9T5G3_9ZZZZ</name>
<dbReference type="SUPFAM" id="SSF103515">
    <property type="entry name" value="Autotransporter"/>
    <property type="match status" value="1"/>
</dbReference>
<sequence>MQTDDGVHSIRKQSYLFQVQPMAGLNYSLVHQESYREKDTGNTGFAQKVNAETFQQIEADLGVSLSSDWILGG</sequence>
<dbReference type="EMBL" id="NSIT01000178">
    <property type="protein sequence ID" value="PJE78458.1"/>
    <property type="molecule type" value="Genomic_DNA"/>
</dbReference>
<dbReference type="Gene3D" id="2.40.128.130">
    <property type="entry name" value="Autotransporter beta-domain"/>
    <property type="match status" value="1"/>
</dbReference>
<dbReference type="Pfam" id="PF03797">
    <property type="entry name" value="Autotransporter"/>
    <property type="match status" value="1"/>
</dbReference>
<dbReference type="AlphaFoldDB" id="A0A2H9T5G3"/>
<reference evidence="2" key="1">
    <citation type="journal article" date="2017" name="Appl. Environ. Microbiol.">
        <title>Molecular characterization of an Endozoicomonas-like organism causing infection in king scallop Pecten maximus L.</title>
        <authorList>
            <person name="Cano I."/>
            <person name="van Aerle R."/>
            <person name="Ross S."/>
            <person name="Verner-Jeffreys D.W."/>
            <person name="Paley R.K."/>
            <person name="Rimmer G."/>
            <person name="Ryder D."/>
            <person name="Hooper P."/>
            <person name="Stone D."/>
            <person name="Feist S.W."/>
        </authorList>
    </citation>
    <scope>NUCLEOTIDE SEQUENCE</scope>
</reference>
<evidence type="ECO:0000259" key="1">
    <source>
        <dbReference type="Pfam" id="PF03797"/>
    </source>
</evidence>
<feature type="domain" description="Autotransporter" evidence="1">
    <location>
        <begin position="17"/>
        <end position="72"/>
    </location>
</feature>
<comment type="caution">
    <text evidence="2">The sequence shown here is derived from an EMBL/GenBank/DDBJ whole genome shotgun (WGS) entry which is preliminary data.</text>
</comment>
<dbReference type="InterPro" id="IPR005546">
    <property type="entry name" value="Autotransporte_beta"/>
</dbReference>